<keyword evidence="3" id="KW-0808">Transferase</keyword>
<evidence type="ECO:0000313" key="4">
    <source>
        <dbReference type="Proteomes" id="UP000600071"/>
    </source>
</evidence>
<dbReference type="GO" id="GO:0016740">
    <property type="term" value="F:transferase activity"/>
    <property type="evidence" value="ECO:0007669"/>
    <property type="project" value="UniProtKB-KW"/>
</dbReference>
<keyword evidence="1" id="KW-0067">ATP-binding</keyword>
<comment type="catalytic activity">
    <reaction evidence="1">
        <text>L-aspartyl-tRNA(Asn) + L-glutamine + ATP + H2O = L-asparaginyl-tRNA(Asn) + L-glutamate + ADP + phosphate + 2 H(+)</text>
        <dbReference type="Rhea" id="RHEA:14513"/>
        <dbReference type="Rhea" id="RHEA-COMP:9674"/>
        <dbReference type="Rhea" id="RHEA-COMP:9677"/>
        <dbReference type="ChEBI" id="CHEBI:15377"/>
        <dbReference type="ChEBI" id="CHEBI:15378"/>
        <dbReference type="ChEBI" id="CHEBI:29985"/>
        <dbReference type="ChEBI" id="CHEBI:30616"/>
        <dbReference type="ChEBI" id="CHEBI:43474"/>
        <dbReference type="ChEBI" id="CHEBI:58359"/>
        <dbReference type="ChEBI" id="CHEBI:78515"/>
        <dbReference type="ChEBI" id="CHEBI:78516"/>
        <dbReference type="ChEBI" id="CHEBI:456216"/>
    </reaction>
</comment>
<gene>
    <name evidence="1 3" type="primary">gatC</name>
    <name evidence="3" type="ORF">EYH50_01995</name>
</gene>
<name>A0A833E943_9CREN</name>
<dbReference type="InterPro" id="IPR036113">
    <property type="entry name" value="Asp/Glu-ADT_sf_sub_c"/>
</dbReference>
<proteinExistence type="inferred from homology"/>
<keyword evidence="2" id="KW-0175">Coiled coil</keyword>
<feature type="coiled-coil region" evidence="2">
    <location>
        <begin position="16"/>
        <end position="43"/>
    </location>
</feature>
<dbReference type="PANTHER" id="PTHR15004:SF0">
    <property type="entry name" value="GLUTAMYL-TRNA(GLN) AMIDOTRANSFERASE SUBUNIT C, MITOCHONDRIAL"/>
    <property type="match status" value="1"/>
</dbReference>
<evidence type="ECO:0000256" key="2">
    <source>
        <dbReference type="SAM" id="Coils"/>
    </source>
</evidence>
<reference evidence="3" key="1">
    <citation type="journal article" date="2020" name="ISME J.">
        <title>Gammaproteobacteria mediating utilization of methyl-, sulfur- and petroleum organic compounds in deep ocean hydrothermal plumes.</title>
        <authorList>
            <person name="Zhou Z."/>
            <person name="Liu Y."/>
            <person name="Pan J."/>
            <person name="Cron B.R."/>
            <person name="Toner B.M."/>
            <person name="Anantharaman K."/>
            <person name="Breier J.A."/>
            <person name="Dick G.J."/>
            <person name="Li M."/>
        </authorList>
    </citation>
    <scope>NUCLEOTIDE SEQUENCE</scope>
    <source>
        <strain evidence="3">SZUA-1523</strain>
    </source>
</reference>
<dbReference type="SUPFAM" id="SSF141000">
    <property type="entry name" value="Glu-tRNAGln amidotransferase C subunit"/>
    <property type="match status" value="1"/>
</dbReference>
<keyword evidence="1" id="KW-0436">Ligase</keyword>
<evidence type="ECO:0000313" key="3">
    <source>
        <dbReference type="EMBL" id="HIQ23803.1"/>
    </source>
</evidence>
<dbReference type="GO" id="GO:0006412">
    <property type="term" value="P:translation"/>
    <property type="evidence" value="ECO:0007669"/>
    <property type="project" value="UniProtKB-UniRule"/>
</dbReference>
<comment type="function">
    <text evidence="1">Allows the formation of correctly charged Asn-tRNA(Asn) or Gln-tRNA(Gln) through the transamidation of misacylated Asp-tRNA(Asn) or Glu-tRNA(Gln) in organisms which lack either or both of asparaginyl-tRNA or glutaminyl-tRNA synthetases. The reaction takes place in the presence of glutamine and ATP through an activated phospho-Asp-tRNA(Asn) or phospho-Glu-tRNA(Gln).</text>
</comment>
<comment type="similarity">
    <text evidence="1">Belongs to the GatC family.</text>
</comment>
<dbReference type="GO" id="GO:0006450">
    <property type="term" value="P:regulation of translational fidelity"/>
    <property type="evidence" value="ECO:0007669"/>
    <property type="project" value="InterPro"/>
</dbReference>
<dbReference type="EC" id="6.3.5.-" evidence="1"/>
<dbReference type="Pfam" id="PF02686">
    <property type="entry name" value="GatC"/>
    <property type="match status" value="1"/>
</dbReference>
<dbReference type="GO" id="GO:0070681">
    <property type="term" value="P:glutaminyl-tRNAGln biosynthesis via transamidation"/>
    <property type="evidence" value="ECO:0007669"/>
    <property type="project" value="TreeGrafter"/>
</dbReference>
<dbReference type="HAMAP" id="MF_00122">
    <property type="entry name" value="GatC"/>
    <property type="match status" value="1"/>
</dbReference>
<accession>A0A833E943</accession>
<keyword evidence="1" id="KW-0648">Protein biosynthesis</keyword>
<comment type="subunit">
    <text evidence="1">Heterotrimer of A, B and C subunits.</text>
</comment>
<comment type="caution">
    <text evidence="3">The sequence shown here is derived from an EMBL/GenBank/DDBJ whole genome shotgun (WGS) entry which is preliminary data.</text>
</comment>
<protein>
    <recommendedName>
        <fullName evidence="1">Aspartyl/glutamyl-tRNA(Asn/Gln) amidotransferase subunit C</fullName>
        <shortName evidence="1">Asp/Glu-ADT subunit C</shortName>
        <ecNumber evidence="1">6.3.5.-</ecNumber>
    </recommendedName>
</protein>
<dbReference type="AlphaFoldDB" id="A0A833E943"/>
<dbReference type="GO" id="GO:0050567">
    <property type="term" value="F:glutaminyl-tRNA synthase (glutamine-hydrolyzing) activity"/>
    <property type="evidence" value="ECO:0007669"/>
    <property type="project" value="UniProtKB-UniRule"/>
</dbReference>
<dbReference type="Proteomes" id="UP000600071">
    <property type="component" value="Unassembled WGS sequence"/>
</dbReference>
<dbReference type="InterPro" id="IPR003837">
    <property type="entry name" value="GatC"/>
</dbReference>
<dbReference type="GO" id="GO:0005524">
    <property type="term" value="F:ATP binding"/>
    <property type="evidence" value="ECO:0007669"/>
    <property type="project" value="UniProtKB-KW"/>
</dbReference>
<keyword evidence="1" id="KW-0547">Nucleotide-binding</keyword>
<dbReference type="NCBIfam" id="TIGR00135">
    <property type="entry name" value="gatC"/>
    <property type="match status" value="1"/>
</dbReference>
<comment type="catalytic activity">
    <reaction evidence="1">
        <text>L-glutamyl-tRNA(Gln) + L-glutamine + ATP + H2O = L-glutaminyl-tRNA(Gln) + L-glutamate + ADP + phosphate + H(+)</text>
        <dbReference type="Rhea" id="RHEA:17521"/>
        <dbReference type="Rhea" id="RHEA-COMP:9681"/>
        <dbReference type="Rhea" id="RHEA-COMP:9684"/>
        <dbReference type="ChEBI" id="CHEBI:15377"/>
        <dbReference type="ChEBI" id="CHEBI:15378"/>
        <dbReference type="ChEBI" id="CHEBI:29985"/>
        <dbReference type="ChEBI" id="CHEBI:30616"/>
        <dbReference type="ChEBI" id="CHEBI:43474"/>
        <dbReference type="ChEBI" id="CHEBI:58359"/>
        <dbReference type="ChEBI" id="CHEBI:78520"/>
        <dbReference type="ChEBI" id="CHEBI:78521"/>
        <dbReference type="ChEBI" id="CHEBI:456216"/>
    </reaction>
</comment>
<evidence type="ECO:0000256" key="1">
    <source>
        <dbReference type="HAMAP-Rule" id="MF_00122"/>
    </source>
</evidence>
<organism evidence="3 4">
    <name type="scientific">Pyrodictium delaneyi</name>
    <dbReference type="NCBI Taxonomy" id="1273541"/>
    <lineage>
        <taxon>Archaea</taxon>
        <taxon>Thermoproteota</taxon>
        <taxon>Thermoprotei</taxon>
        <taxon>Desulfurococcales</taxon>
        <taxon>Pyrodictiaceae</taxon>
        <taxon>Pyrodictium</taxon>
    </lineage>
</organism>
<dbReference type="PANTHER" id="PTHR15004">
    <property type="entry name" value="GLUTAMYL-TRNA(GLN) AMIDOTRANSFERASE SUBUNIT C, MITOCHONDRIAL"/>
    <property type="match status" value="1"/>
</dbReference>
<dbReference type="EMBL" id="DQVR01000042">
    <property type="protein sequence ID" value="HIQ23803.1"/>
    <property type="molecule type" value="Genomic_DNA"/>
</dbReference>
<sequence>MRDSIDIRNVAWLSRISLDEEEAEELRKRIIKARKLIDVLLKAQLEGIEPLYHPIDKEGLLRADKPSKSLDNKAALLNAAKTEKGFIVAPRTVEE</sequence>